<dbReference type="Pfam" id="PF01663">
    <property type="entry name" value="Phosphodiest"/>
    <property type="match status" value="1"/>
</dbReference>
<dbReference type="EMBL" id="LQXD01000079">
    <property type="protein sequence ID" value="OIJ19344.1"/>
    <property type="molecule type" value="Genomic_DNA"/>
</dbReference>
<sequence length="523" mass="59210">MKKFVSLLVVLLCIAGCQQPLENDASIKGLEKGDKDPRKKVILVMIDSMTGSVVDRTKEKGTIPSLQFLMENGQYYDDLVAPFPSMSVVIESTLLTGTMADGHRIPGLNWYHVDEDRYIDYGTNIEKTLKLGPKQSFEDSVYHLNNTHLNQNISTIFEELHDKGYTTGSVNFIIYRGHKSHPVQIPIMFQELLDLPEAMQTNGPDLLAFGQLVKPKALKDKSLPESIFRKLGLNDEYSVEATKALIQAGEQPDFLTVFLPDFDREAHEHGIHYLKGFERAETFFQEILNSYESWDKALEENIFIVLGDHGQDKLLDNDVQLTIDLEQIYEGISVAPLGEKVSDYEIAFANNHRMSYVYAPNDPSFLPHLAEMAMIDERIAIASWVDGEWIYVTSPDYSSYFRFKPGNTYRDRYDQGWDIEGDEKIASIKIEGHVIKYAEYPDVLNQLQSALYSHDIPTLILAAKPSYQFYTEGAPVHVDGGEHGGIHANDTLAALIIAGTDKKPNNRRFVDLKDYIIDLVENQ</sequence>
<dbReference type="InterPro" id="IPR017850">
    <property type="entry name" value="Alkaline_phosphatase_core_sf"/>
</dbReference>
<evidence type="ECO:0000313" key="3">
    <source>
        <dbReference type="Proteomes" id="UP000180175"/>
    </source>
</evidence>
<reference evidence="2 3" key="2">
    <citation type="journal article" date="2017" name="Genome Announc.">
        <title>Draft Genome Sequences of Four Alkaliphilic Bacteria Belonging to the Anaerobacillus Genus.</title>
        <authorList>
            <person name="Bassil N.M."/>
            <person name="Lloyd J.R."/>
        </authorList>
    </citation>
    <scope>NUCLEOTIDE SEQUENCE [LARGE SCALE GENOMIC DNA]</scope>
    <source>
        <strain evidence="2 3">NB2006</strain>
    </source>
</reference>
<dbReference type="EMBL" id="CP063356">
    <property type="protein sequence ID" value="QOY35935.1"/>
    <property type="molecule type" value="Genomic_DNA"/>
</dbReference>
<dbReference type="SUPFAM" id="SSF53649">
    <property type="entry name" value="Alkaline phosphatase-like"/>
    <property type="match status" value="1"/>
</dbReference>
<proteinExistence type="predicted"/>
<evidence type="ECO:0000313" key="2">
    <source>
        <dbReference type="EMBL" id="QOY35935.1"/>
    </source>
</evidence>
<keyword evidence="3" id="KW-1185">Reference proteome</keyword>
<dbReference type="Gene3D" id="3.40.720.10">
    <property type="entry name" value="Alkaline Phosphatase, subunit A"/>
    <property type="match status" value="1"/>
</dbReference>
<accession>A0A1S2M403</accession>
<dbReference type="OrthoDB" id="2381338at2"/>
<dbReference type="AlphaFoldDB" id="A0A1S2M403"/>
<dbReference type="Proteomes" id="UP000180175">
    <property type="component" value="Chromosome"/>
</dbReference>
<reference evidence="2 3" key="3">
    <citation type="journal article" date="2019" name="Int. J. Syst. Evol. Microbiol.">
        <title>Anaerobacillus isosaccharinicus sp. nov., an alkaliphilic bacterium which degrades isosaccharinic acid.</title>
        <authorList>
            <person name="Bassil N.M."/>
            <person name="Lloyd J.R."/>
        </authorList>
    </citation>
    <scope>NUCLEOTIDE SEQUENCE [LARGE SCALE GENOMIC DNA]</scope>
    <source>
        <strain evidence="2 3">NB2006</strain>
    </source>
</reference>
<evidence type="ECO:0000313" key="1">
    <source>
        <dbReference type="EMBL" id="OIJ19344.1"/>
    </source>
</evidence>
<reference evidence="1 3" key="1">
    <citation type="submission" date="2016-10" db="EMBL/GenBank/DDBJ databases">
        <title>Draft genome sequences of four alkaliphilic bacteria belonging to the Anaerobacillus genus.</title>
        <authorList>
            <person name="Bassil N.M."/>
            <person name="Lloyd J.R."/>
        </authorList>
    </citation>
    <scope>NUCLEOTIDE SEQUENCE [LARGE SCALE GENOMIC DNA]</scope>
    <source>
        <strain evidence="1 3">NB2006</strain>
    </source>
</reference>
<reference evidence="2" key="4">
    <citation type="submission" date="2020-10" db="EMBL/GenBank/DDBJ databases">
        <authorList>
            <person name="Bassil N.M."/>
            <person name="Lloyd J.R."/>
        </authorList>
    </citation>
    <scope>NUCLEOTIDE SEQUENCE</scope>
    <source>
        <strain evidence="2">NB2006</strain>
    </source>
</reference>
<gene>
    <name evidence="2" type="ORF">AWH56_025345</name>
    <name evidence="1" type="ORF">AWH56_09220</name>
</gene>
<dbReference type="InterPro" id="IPR002591">
    <property type="entry name" value="Phosphodiest/P_Trfase"/>
</dbReference>
<dbReference type="KEGG" id="aia:AWH56_025345"/>
<dbReference type="RefSeq" id="WP_071316865.1">
    <property type="nucleotide sequence ID" value="NZ_CP063356.2"/>
</dbReference>
<name>A0A1S2M403_9BACI</name>
<organism evidence="1 3">
    <name type="scientific">Anaerobacillus isosaccharinicus</name>
    <dbReference type="NCBI Taxonomy" id="1532552"/>
    <lineage>
        <taxon>Bacteria</taxon>
        <taxon>Bacillati</taxon>
        <taxon>Bacillota</taxon>
        <taxon>Bacilli</taxon>
        <taxon>Bacillales</taxon>
        <taxon>Bacillaceae</taxon>
        <taxon>Anaerobacillus</taxon>
    </lineage>
</organism>
<protein>
    <submittedName>
        <fullName evidence="2">Alkaline phosphatase family protein</fullName>
    </submittedName>
</protein>